<evidence type="ECO:0000313" key="13">
    <source>
        <dbReference type="EMBL" id="PIR44374.1"/>
    </source>
</evidence>
<dbReference type="InterPro" id="IPR046938">
    <property type="entry name" value="DNA_clamp_sf"/>
</dbReference>
<keyword evidence="6 9" id="KW-0235">DNA replication</keyword>
<dbReference type="Pfam" id="PF02768">
    <property type="entry name" value="DNA_pol3_beta_3"/>
    <property type="match status" value="1"/>
</dbReference>
<dbReference type="SUPFAM" id="SSF55979">
    <property type="entry name" value="DNA clamp"/>
    <property type="match status" value="3"/>
</dbReference>
<dbReference type="SMART" id="SM00480">
    <property type="entry name" value="POL3Bc"/>
    <property type="match status" value="1"/>
</dbReference>
<dbReference type="GO" id="GO:0005737">
    <property type="term" value="C:cytoplasm"/>
    <property type="evidence" value="ECO:0007669"/>
    <property type="project" value="UniProtKB-SubCell"/>
</dbReference>
<evidence type="ECO:0000256" key="7">
    <source>
        <dbReference type="ARBA" id="ARBA00022932"/>
    </source>
</evidence>
<keyword evidence="8" id="KW-0238">DNA-binding</keyword>
<feature type="domain" description="DNA polymerase III beta sliding clamp C-terminal" evidence="12">
    <location>
        <begin position="250"/>
        <end position="368"/>
    </location>
</feature>
<dbReference type="GO" id="GO:0008408">
    <property type="term" value="F:3'-5' exonuclease activity"/>
    <property type="evidence" value="ECO:0007669"/>
    <property type="project" value="InterPro"/>
</dbReference>
<dbReference type="PANTHER" id="PTHR30478">
    <property type="entry name" value="DNA POLYMERASE III SUBUNIT BETA"/>
    <property type="match status" value="1"/>
</dbReference>
<comment type="subcellular location">
    <subcellularLocation>
        <location evidence="1 9">Cytoplasm</location>
    </subcellularLocation>
</comment>
<feature type="domain" description="DNA polymerase III beta sliding clamp central" evidence="11">
    <location>
        <begin position="129"/>
        <end position="246"/>
    </location>
</feature>
<keyword evidence="7 9" id="KW-0239">DNA-directed DNA polymerase</keyword>
<accession>A0A2H0RED1</accession>
<gene>
    <name evidence="13" type="primary">dnaN</name>
    <name evidence="13" type="ORF">COV23_00155</name>
</gene>
<evidence type="ECO:0000256" key="6">
    <source>
        <dbReference type="ARBA" id="ARBA00022705"/>
    </source>
</evidence>
<protein>
    <recommendedName>
        <fullName evidence="9">Beta sliding clamp</fullName>
    </recommendedName>
</protein>
<dbReference type="Gene3D" id="3.70.10.10">
    <property type="match status" value="1"/>
</dbReference>
<evidence type="ECO:0000256" key="5">
    <source>
        <dbReference type="ARBA" id="ARBA00022695"/>
    </source>
</evidence>
<dbReference type="GO" id="GO:0006271">
    <property type="term" value="P:DNA strand elongation involved in DNA replication"/>
    <property type="evidence" value="ECO:0007669"/>
    <property type="project" value="TreeGrafter"/>
</dbReference>
<evidence type="ECO:0000256" key="3">
    <source>
        <dbReference type="ARBA" id="ARBA00022490"/>
    </source>
</evidence>
<dbReference type="Gene3D" id="3.10.150.10">
    <property type="entry name" value="DNA Polymerase III, subunit A, domain 2"/>
    <property type="match status" value="1"/>
</dbReference>
<keyword evidence="3 9" id="KW-0963">Cytoplasm</keyword>
<name>A0A2H0RED1_9BACT</name>
<keyword evidence="4 9" id="KW-0808">Transferase</keyword>
<dbReference type="GO" id="GO:0009360">
    <property type="term" value="C:DNA polymerase III complex"/>
    <property type="evidence" value="ECO:0007669"/>
    <property type="project" value="InterPro"/>
</dbReference>
<evidence type="ECO:0000256" key="8">
    <source>
        <dbReference type="ARBA" id="ARBA00023125"/>
    </source>
</evidence>
<dbReference type="AlphaFoldDB" id="A0A2H0RED1"/>
<evidence type="ECO:0000256" key="4">
    <source>
        <dbReference type="ARBA" id="ARBA00022679"/>
    </source>
</evidence>
<proteinExistence type="inferred from homology"/>
<comment type="subunit">
    <text evidence="9">Forms a ring-shaped head-to-tail homodimer around DNA.</text>
</comment>
<dbReference type="GO" id="GO:0003677">
    <property type="term" value="F:DNA binding"/>
    <property type="evidence" value="ECO:0007669"/>
    <property type="project" value="UniProtKB-UniRule"/>
</dbReference>
<evidence type="ECO:0000313" key="14">
    <source>
        <dbReference type="Proteomes" id="UP000231602"/>
    </source>
</evidence>
<dbReference type="CDD" id="cd00140">
    <property type="entry name" value="beta_clamp"/>
    <property type="match status" value="1"/>
</dbReference>
<dbReference type="NCBIfam" id="TIGR00663">
    <property type="entry name" value="dnan"/>
    <property type="match status" value="1"/>
</dbReference>
<dbReference type="PANTHER" id="PTHR30478:SF0">
    <property type="entry name" value="BETA SLIDING CLAMP"/>
    <property type="match status" value="1"/>
</dbReference>
<sequence>MEIIILKSNLKNGLAIIGKIGSENLTLPILKNCLIETFDNKLKISATNLEMAVSSYISAKIIKDGEITIPLNIFSSIINNLQNERINIESKNTNLKIITENYNAKIQGIKKEEFPIIPKIENKTEFIEIENSILREAILSVINASQLIGTKLELNGILFDFQIGFLKLAATDSFRLAEKTIDEKNYKTNFNKKIKNIIPLKTLHELIRILPDNNNKITIYFDENQVLFKTEEFELISRIINGDFPDYEAIIPKKTTTEISVQKEQLINAIKLTGSFSDRLNEIKIIIKDGAKNLEIFSSNPTLGENQYLIPAKIKGGSMDIVFNWKFLLDGIRNIDSESIFLGLNGDNKPVIIKTNSNADYFYILMPIKSE</sequence>
<comment type="similarity">
    <text evidence="2 9">Belongs to the beta sliding clamp family.</text>
</comment>
<evidence type="ECO:0000259" key="12">
    <source>
        <dbReference type="Pfam" id="PF02768"/>
    </source>
</evidence>
<comment type="function">
    <text evidence="9">Confers DNA tethering and processivity to DNA polymerases and other proteins. Acts as a clamp, forming a ring around DNA (a reaction catalyzed by the clamp-loading complex) which diffuses in an ATP-independent manner freely and bidirectionally along dsDNA. Initially characterized for its ability to contact the catalytic subunit of DNA polymerase III (Pol III), a complex, multichain enzyme responsible for most of the replicative synthesis in bacteria; Pol III exhibits 3'-5' exonuclease proofreading activity. The beta chain is required for initiation of replication as well as for processivity of DNA replication.</text>
</comment>
<dbReference type="InterPro" id="IPR022637">
    <property type="entry name" value="DNA_polIII_beta_cen"/>
</dbReference>
<dbReference type="InterPro" id="IPR001001">
    <property type="entry name" value="DNA_polIII_beta"/>
</dbReference>
<evidence type="ECO:0000256" key="2">
    <source>
        <dbReference type="ARBA" id="ARBA00010752"/>
    </source>
</evidence>
<organism evidence="13 14">
    <name type="scientific">Candidatus Wolfebacteria bacterium CG10_big_fil_rev_8_21_14_0_10_31_9</name>
    <dbReference type="NCBI Taxonomy" id="1975070"/>
    <lineage>
        <taxon>Bacteria</taxon>
        <taxon>Candidatus Wolfeibacteriota</taxon>
    </lineage>
</organism>
<dbReference type="Pfam" id="PF02767">
    <property type="entry name" value="DNA_pol3_beta_2"/>
    <property type="match status" value="1"/>
</dbReference>
<keyword evidence="5 9" id="KW-0548">Nucleotidyltransferase</keyword>
<dbReference type="EMBL" id="PCXV01000006">
    <property type="protein sequence ID" value="PIR44374.1"/>
    <property type="molecule type" value="Genomic_DNA"/>
</dbReference>
<dbReference type="Proteomes" id="UP000231602">
    <property type="component" value="Unassembled WGS sequence"/>
</dbReference>
<evidence type="ECO:0000259" key="10">
    <source>
        <dbReference type="Pfam" id="PF00712"/>
    </source>
</evidence>
<comment type="caution">
    <text evidence="13">The sequence shown here is derived from an EMBL/GenBank/DDBJ whole genome shotgun (WGS) entry which is preliminary data.</text>
</comment>
<dbReference type="InterPro" id="IPR022635">
    <property type="entry name" value="DNA_polIII_beta_C"/>
</dbReference>
<reference evidence="13 14" key="1">
    <citation type="submission" date="2017-09" db="EMBL/GenBank/DDBJ databases">
        <title>Depth-based differentiation of microbial function through sediment-hosted aquifers and enrichment of novel symbionts in the deep terrestrial subsurface.</title>
        <authorList>
            <person name="Probst A.J."/>
            <person name="Ladd B."/>
            <person name="Jarett J.K."/>
            <person name="Geller-Mcgrath D.E."/>
            <person name="Sieber C.M."/>
            <person name="Emerson J.B."/>
            <person name="Anantharaman K."/>
            <person name="Thomas B.C."/>
            <person name="Malmstrom R."/>
            <person name="Stieglmeier M."/>
            <person name="Klingl A."/>
            <person name="Woyke T."/>
            <person name="Ryan C.M."/>
            <person name="Banfield J.F."/>
        </authorList>
    </citation>
    <scope>NUCLEOTIDE SEQUENCE [LARGE SCALE GENOMIC DNA]</scope>
    <source>
        <strain evidence="13">CG10_big_fil_rev_8_21_14_0_10_31_9</strain>
    </source>
</reference>
<dbReference type="GO" id="GO:0003887">
    <property type="term" value="F:DNA-directed DNA polymerase activity"/>
    <property type="evidence" value="ECO:0007669"/>
    <property type="project" value="UniProtKB-UniRule"/>
</dbReference>
<feature type="domain" description="DNA polymerase III beta sliding clamp N-terminal" evidence="10">
    <location>
        <begin position="1"/>
        <end position="118"/>
    </location>
</feature>
<evidence type="ECO:0000259" key="11">
    <source>
        <dbReference type="Pfam" id="PF02767"/>
    </source>
</evidence>
<evidence type="ECO:0000256" key="9">
    <source>
        <dbReference type="PIRNR" id="PIRNR000804"/>
    </source>
</evidence>
<dbReference type="PIRSF" id="PIRSF000804">
    <property type="entry name" value="DNA_pol_III_b"/>
    <property type="match status" value="1"/>
</dbReference>
<evidence type="ECO:0000256" key="1">
    <source>
        <dbReference type="ARBA" id="ARBA00004496"/>
    </source>
</evidence>
<dbReference type="Pfam" id="PF00712">
    <property type="entry name" value="DNA_pol3_beta"/>
    <property type="match status" value="1"/>
</dbReference>
<dbReference type="InterPro" id="IPR022634">
    <property type="entry name" value="DNA_polIII_beta_N"/>
</dbReference>